<accession>A0AAV4RTY6</accession>
<evidence type="ECO:0000313" key="2">
    <source>
        <dbReference type="EMBL" id="GIY25039.1"/>
    </source>
</evidence>
<comment type="caution">
    <text evidence="2">The sequence shown here is derived from an EMBL/GenBank/DDBJ whole genome shotgun (WGS) entry which is preliminary data.</text>
</comment>
<gene>
    <name evidence="2" type="ORF">CEXT_566261</name>
</gene>
<reference evidence="2 3" key="1">
    <citation type="submission" date="2021-06" db="EMBL/GenBank/DDBJ databases">
        <title>Caerostris extrusa draft genome.</title>
        <authorList>
            <person name="Kono N."/>
            <person name="Arakawa K."/>
        </authorList>
    </citation>
    <scope>NUCLEOTIDE SEQUENCE [LARGE SCALE GENOMIC DNA]</scope>
</reference>
<protein>
    <submittedName>
        <fullName evidence="2">Uncharacterized protein</fullName>
    </submittedName>
</protein>
<dbReference type="Proteomes" id="UP001054945">
    <property type="component" value="Unassembled WGS sequence"/>
</dbReference>
<proteinExistence type="predicted"/>
<dbReference type="EMBL" id="BPLR01008484">
    <property type="protein sequence ID" value="GIY25039.1"/>
    <property type="molecule type" value="Genomic_DNA"/>
</dbReference>
<evidence type="ECO:0000256" key="1">
    <source>
        <dbReference type="SAM" id="MobiDB-lite"/>
    </source>
</evidence>
<keyword evidence="3" id="KW-1185">Reference proteome</keyword>
<feature type="region of interest" description="Disordered" evidence="1">
    <location>
        <begin position="74"/>
        <end position="105"/>
    </location>
</feature>
<organism evidence="2 3">
    <name type="scientific">Caerostris extrusa</name>
    <name type="common">Bark spider</name>
    <name type="synonym">Caerostris bankana</name>
    <dbReference type="NCBI Taxonomy" id="172846"/>
    <lineage>
        <taxon>Eukaryota</taxon>
        <taxon>Metazoa</taxon>
        <taxon>Ecdysozoa</taxon>
        <taxon>Arthropoda</taxon>
        <taxon>Chelicerata</taxon>
        <taxon>Arachnida</taxon>
        <taxon>Araneae</taxon>
        <taxon>Araneomorphae</taxon>
        <taxon>Entelegynae</taxon>
        <taxon>Araneoidea</taxon>
        <taxon>Araneidae</taxon>
        <taxon>Caerostris</taxon>
    </lineage>
</organism>
<sequence length="105" mass="12145">MIDVQKTRSDANGGAKARMINRPFTEKESQIIYQICFSVCVILFTQEDTTVMLHRKEEKMHAWIKKLARGNRFHDRRSKTRSDANGGANAGMINRPFREKGKPDY</sequence>
<feature type="compositionally biased region" description="Basic and acidic residues" evidence="1">
    <location>
        <begin position="96"/>
        <end position="105"/>
    </location>
</feature>
<dbReference type="AlphaFoldDB" id="A0AAV4RTY6"/>
<name>A0AAV4RTY6_CAEEX</name>
<evidence type="ECO:0000313" key="3">
    <source>
        <dbReference type="Proteomes" id="UP001054945"/>
    </source>
</evidence>